<dbReference type="Proteomes" id="UP000756921">
    <property type="component" value="Unassembled WGS sequence"/>
</dbReference>
<keyword evidence="3" id="KW-1185">Reference proteome</keyword>
<proteinExistence type="predicted"/>
<feature type="transmembrane region" description="Helical" evidence="1">
    <location>
        <begin position="57"/>
        <end position="77"/>
    </location>
</feature>
<evidence type="ECO:0000313" key="2">
    <source>
        <dbReference type="EMBL" id="KAF9729582.1"/>
    </source>
</evidence>
<evidence type="ECO:0000256" key="1">
    <source>
        <dbReference type="SAM" id="Phobius"/>
    </source>
</evidence>
<evidence type="ECO:0000313" key="3">
    <source>
        <dbReference type="Proteomes" id="UP000756921"/>
    </source>
</evidence>
<protein>
    <submittedName>
        <fullName evidence="2">Uncharacterized protein</fullName>
    </submittedName>
</protein>
<keyword evidence="1" id="KW-0472">Membrane</keyword>
<keyword evidence="1" id="KW-0812">Transmembrane</keyword>
<organism evidence="2 3">
    <name type="scientific">Paraphaeosphaeria minitans</name>
    <dbReference type="NCBI Taxonomy" id="565426"/>
    <lineage>
        <taxon>Eukaryota</taxon>
        <taxon>Fungi</taxon>
        <taxon>Dikarya</taxon>
        <taxon>Ascomycota</taxon>
        <taxon>Pezizomycotina</taxon>
        <taxon>Dothideomycetes</taxon>
        <taxon>Pleosporomycetidae</taxon>
        <taxon>Pleosporales</taxon>
        <taxon>Massarineae</taxon>
        <taxon>Didymosphaeriaceae</taxon>
        <taxon>Paraphaeosphaeria</taxon>
    </lineage>
</organism>
<keyword evidence="1" id="KW-1133">Transmembrane helix</keyword>
<name>A0A9P6G658_9PLEO</name>
<gene>
    <name evidence="2" type="ORF">PMIN01_12446</name>
</gene>
<accession>A0A9P6G658</accession>
<comment type="caution">
    <text evidence="2">The sequence shown here is derived from an EMBL/GenBank/DDBJ whole genome shotgun (WGS) entry which is preliminary data.</text>
</comment>
<sequence length="116" mass="13265">MVVPTVLASSNRSDWKKQILYPCRLFFEDLERCRDRLPTDRIDAEKSQSSVGSTACYAASGLSCSFIPCFCSFILVFRQMLTLERYQIEDHLSSSKIRAHHIAHLAHHDFPLSVNC</sequence>
<dbReference type="OrthoDB" id="10557973at2759"/>
<dbReference type="EMBL" id="WJXW01000016">
    <property type="protein sequence ID" value="KAF9729582.1"/>
    <property type="molecule type" value="Genomic_DNA"/>
</dbReference>
<reference evidence="2" key="1">
    <citation type="journal article" date="2020" name="Mol. Plant Microbe Interact.">
        <title>Genome Sequence of the Biocontrol Agent Coniothyrium minitans strain Conio (IMI 134523).</title>
        <authorList>
            <person name="Patel D."/>
            <person name="Shittu T.A."/>
            <person name="Baroncelli R."/>
            <person name="Muthumeenakshi S."/>
            <person name="Osborne T.H."/>
            <person name="Janganan T.K."/>
            <person name="Sreenivasaprasad S."/>
        </authorList>
    </citation>
    <scope>NUCLEOTIDE SEQUENCE</scope>
    <source>
        <strain evidence="2">Conio</strain>
    </source>
</reference>
<dbReference type="AlphaFoldDB" id="A0A9P6G658"/>